<dbReference type="Proteomes" id="UP001596977">
    <property type="component" value="Unassembled WGS sequence"/>
</dbReference>
<keyword evidence="1" id="KW-0378">Hydrolase</keyword>
<dbReference type="InterPro" id="IPR011042">
    <property type="entry name" value="6-blade_b-propeller_TolB-like"/>
</dbReference>
<reference evidence="7" key="1">
    <citation type="journal article" date="2019" name="Int. J. Syst. Evol. Microbiol.">
        <title>The Global Catalogue of Microorganisms (GCM) 10K type strain sequencing project: providing services to taxonomists for standard genome sequencing and annotation.</title>
        <authorList>
            <consortium name="The Broad Institute Genomics Platform"/>
            <consortium name="The Broad Institute Genome Sequencing Center for Infectious Disease"/>
            <person name="Wu L."/>
            <person name="Ma J."/>
        </authorList>
    </citation>
    <scope>NUCLEOTIDE SEQUENCE [LARGE SCALE GENOMIC DNA]</scope>
    <source>
        <strain evidence="7">CCUG 62982</strain>
    </source>
</reference>
<proteinExistence type="predicted"/>
<protein>
    <submittedName>
        <fullName evidence="6">Prolyl oligopeptidase family serine peptidase</fullName>
    </submittedName>
</protein>
<evidence type="ECO:0000313" key="7">
    <source>
        <dbReference type="Proteomes" id="UP001596977"/>
    </source>
</evidence>
<evidence type="ECO:0000313" key="6">
    <source>
        <dbReference type="EMBL" id="MFD0948354.1"/>
    </source>
</evidence>
<evidence type="ECO:0000259" key="5">
    <source>
        <dbReference type="Pfam" id="PF00326"/>
    </source>
</evidence>
<dbReference type="Pfam" id="PF00326">
    <property type="entry name" value="Peptidase_S9"/>
    <property type="match status" value="1"/>
</dbReference>
<dbReference type="PANTHER" id="PTHR42776">
    <property type="entry name" value="SERINE PEPTIDASE S9 FAMILY MEMBER"/>
    <property type="match status" value="1"/>
</dbReference>
<comment type="caution">
    <text evidence="6">The sequence shown here is derived from an EMBL/GenBank/DDBJ whole genome shotgun (WGS) entry which is preliminary data.</text>
</comment>
<name>A0ABW3HGE3_9SPHN</name>
<feature type="region of interest" description="Disordered" evidence="3">
    <location>
        <begin position="174"/>
        <end position="193"/>
    </location>
</feature>
<dbReference type="PANTHER" id="PTHR42776:SF27">
    <property type="entry name" value="DIPEPTIDYL PEPTIDASE FAMILY MEMBER 6"/>
    <property type="match status" value="1"/>
</dbReference>
<keyword evidence="2" id="KW-0645">Protease</keyword>
<dbReference type="Gene3D" id="2.120.10.30">
    <property type="entry name" value="TolB, C-terminal domain"/>
    <property type="match status" value="2"/>
</dbReference>
<accession>A0ABW3HGE3</accession>
<dbReference type="SUPFAM" id="SSF82171">
    <property type="entry name" value="DPP6 N-terminal domain-like"/>
    <property type="match status" value="1"/>
</dbReference>
<keyword evidence="2" id="KW-0720">Serine protease</keyword>
<gene>
    <name evidence="6" type="ORF">ACFQ1E_18600</name>
</gene>
<feature type="signal peptide" evidence="4">
    <location>
        <begin position="1"/>
        <end position="23"/>
    </location>
</feature>
<dbReference type="InterPro" id="IPR029058">
    <property type="entry name" value="AB_hydrolase_fold"/>
</dbReference>
<dbReference type="InterPro" id="IPR001375">
    <property type="entry name" value="Peptidase_S9_cat"/>
</dbReference>
<feature type="chain" id="PRO_5046361253" evidence="4">
    <location>
        <begin position="24"/>
        <end position="706"/>
    </location>
</feature>
<keyword evidence="4" id="KW-0732">Signal</keyword>
<dbReference type="EMBL" id="JBHTJG010000012">
    <property type="protein sequence ID" value="MFD0948354.1"/>
    <property type="molecule type" value="Genomic_DNA"/>
</dbReference>
<organism evidence="6 7">
    <name type="scientific">Sphingomonas canadensis</name>
    <dbReference type="NCBI Taxonomy" id="1219257"/>
    <lineage>
        <taxon>Bacteria</taxon>
        <taxon>Pseudomonadati</taxon>
        <taxon>Pseudomonadota</taxon>
        <taxon>Alphaproteobacteria</taxon>
        <taxon>Sphingomonadales</taxon>
        <taxon>Sphingomonadaceae</taxon>
        <taxon>Sphingomonas</taxon>
    </lineage>
</organism>
<dbReference type="InterPro" id="IPR011659">
    <property type="entry name" value="WD40"/>
</dbReference>
<feature type="domain" description="Peptidase S9 prolyl oligopeptidase catalytic" evidence="5">
    <location>
        <begin position="499"/>
        <end position="705"/>
    </location>
</feature>
<evidence type="ECO:0000256" key="1">
    <source>
        <dbReference type="ARBA" id="ARBA00022801"/>
    </source>
</evidence>
<dbReference type="Gene3D" id="3.40.50.1820">
    <property type="entry name" value="alpha/beta hydrolase"/>
    <property type="match status" value="1"/>
</dbReference>
<evidence type="ECO:0000256" key="4">
    <source>
        <dbReference type="SAM" id="SignalP"/>
    </source>
</evidence>
<evidence type="ECO:0000256" key="2">
    <source>
        <dbReference type="ARBA" id="ARBA00022825"/>
    </source>
</evidence>
<dbReference type="Pfam" id="PF07676">
    <property type="entry name" value="PD40"/>
    <property type="match status" value="3"/>
</dbReference>
<sequence>MTFRSMILATAVACALAAVPAGAQAPAAPPPVAPAAVPAQPEAPAAKPPLAPMDVFALEDAVDPQISPDGKRIVYLRAGYDMAKDARRAQLWIIGADGGNARPLTQPGATVSPARWSPDGTRIVFMAVRDGAPKLVVRWIADDREVEIANLPGAPDSITWSPDGKQIAFATLVPDPPRQVGTPPSAPPGAEWKPAPRVIDRSYYRADGIGYLPSGKRQLFLVSADGGAARRLTSDRHDYGAPPVGPGFYDWTPDGKALIVEVNTHSDLEFVRGKFFDSGLYQLDIASGAMTKILDRNGPEGSPAVSPDGQWIAFTGYLDKGEFHGGSQLSVLNRRTGEIRVLSKDLDRDVGMPAWSADSRHVYAIYADGGMNYLARFDLNGGRAVIASGLGMAHTAYSAVPSYSLARDGSYAMQVSDATSTGNIAAGGPGRAARRVTTLNDTLLGSRAIARLEEFRYTSSAGGLPMEGWILYPPGFDPSRKYPMILEIHGGPDAGYGARFDIEKQIMAGAGYVVVYTNPRGSTGYGQRFVNLITDRFPGDEYDDLMSGVDAVIARGFIDPARLYVTGGSGGGTLTAWLTQRTDRFRAAAVLYPVVDWQSQALTSDIMPLIFNGFFHSTPWNDQARYREQSMLRMADRVKTPTLVMTGEADYRTPISESEQYYAALRYHGVESVFIRYPMENHGLRAFPSHFAAKVAQIIGWFEEHR</sequence>
<dbReference type="SUPFAM" id="SSF53474">
    <property type="entry name" value="alpha/beta-Hydrolases"/>
    <property type="match status" value="1"/>
</dbReference>
<keyword evidence="7" id="KW-1185">Reference proteome</keyword>
<evidence type="ECO:0000256" key="3">
    <source>
        <dbReference type="SAM" id="MobiDB-lite"/>
    </source>
</evidence>